<dbReference type="SUPFAM" id="SSF56281">
    <property type="entry name" value="Metallo-hydrolase/oxidoreductase"/>
    <property type="match status" value="1"/>
</dbReference>
<dbReference type="Proteomes" id="UP000095081">
    <property type="component" value="Unassembled WGS sequence"/>
</dbReference>
<feature type="compositionally biased region" description="Basic and acidic residues" evidence="1">
    <location>
        <begin position="176"/>
        <end position="201"/>
    </location>
</feature>
<dbReference type="InterPro" id="IPR052159">
    <property type="entry name" value="Competence_DNA_uptake"/>
</dbReference>
<evidence type="ECO:0000313" key="4">
    <source>
        <dbReference type="Proteomes" id="UP000095081"/>
    </source>
</evidence>
<gene>
    <name evidence="2" type="ORF">BBG20_18225</name>
    <name evidence="3" type="ORF">C9382_28755</name>
</gene>
<dbReference type="AlphaFoldDB" id="A0A2T4FKS1"/>
<keyword evidence="4" id="KW-1185">Reference proteome</keyword>
<organism evidence="3 5">
    <name type="scientific">Pseudomonas aylmerensis</name>
    <dbReference type="NCBI Taxonomy" id="1869229"/>
    <lineage>
        <taxon>Bacteria</taxon>
        <taxon>Pseudomonadati</taxon>
        <taxon>Pseudomonadota</taxon>
        <taxon>Gammaproteobacteria</taxon>
        <taxon>Pseudomonadales</taxon>
        <taxon>Pseudomonadaceae</taxon>
        <taxon>Pseudomonas</taxon>
    </lineage>
</organism>
<dbReference type="Gene3D" id="3.60.15.10">
    <property type="entry name" value="Ribonuclease Z/Hydroxyacylglutathione hydrolase-like"/>
    <property type="match status" value="2"/>
</dbReference>
<accession>A0A2T4FKS1</accession>
<dbReference type="RefSeq" id="WP_065905651.1">
    <property type="nucleotide sequence ID" value="NZ_MAUE01000026.1"/>
</dbReference>
<sequence>MTATALTMLNCHLTIPALYFRGINDMYVRHSRIQHGVGQGSFHSATVEFSATGRHRFDYVFDCGALKYAKLSPEFQYALKRVSLTKRAPGGNKAVLDLMVLSHFDADHMNGAQSLVKRYAVDRIVLPYLGVEELALIIASQADAIDKDTLKELHGLANGVGKLWKRPVTMVKTGPRKTEERVFSDDPQREPPDAERSEPPRTQEFPHPVSVVLESTGAAPGTVMLDEDNLVVGSSSAGRHDTWKLRFWNRGLHATLGEPGIWQDFERHYKRELPQTQTVVVPHHGAAPNAGARFYNPGLNHRPRVNAVISYAVRNSHGHPHPSVLADIAYAGGRLLRVTDDTRLGYQEIYLFRP</sequence>
<reference evidence="2 4" key="1">
    <citation type="submission" date="2016-06" db="EMBL/GenBank/DDBJ databases">
        <title>Draft genome sequence of Pseudomonas sp. S1E40, a novel strain antagonistic activity to fungal plant pathogen.</title>
        <authorList>
            <person name="Tambong J.T."/>
            <person name="Tchagang C."/>
            <person name="Xu R."/>
        </authorList>
    </citation>
    <scope>NUCLEOTIDE SEQUENCE [LARGE SCALE GENOMIC DNA]</scope>
    <source>
        <strain evidence="2 4">S1E40</strain>
    </source>
</reference>
<evidence type="ECO:0000256" key="1">
    <source>
        <dbReference type="SAM" id="MobiDB-lite"/>
    </source>
</evidence>
<name>A0A2T4FKS1_9PSED</name>
<evidence type="ECO:0000313" key="5">
    <source>
        <dbReference type="Proteomes" id="UP000240571"/>
    </source>
</evidence>
<evidence type="ECO:0000313" key="2">
    <source>
        <dbReference type="EMBL" id="OCW24421.1"/>
    </source>
</evidence>
<feature type="region of interest" description="Disordered" evidence="1">
    <location>
        <begin position="174"/>
        <end position="206"/>
    </location>
</feature>
<dbReference type="EMBL" id="PYWW01000056">
    <property type="protein sequence ID" value="PTC24024.1"/>
    <property type="molecule type" value="Genomic_DNA"/>
</dbReference>
<dbReference type="EMBL" id="MAUE01000026">
    <property type="protein sequence ID" value="OCW24421.1"/>
    <property type="molecule type" value="Genomic_DNA"/>
</dbReference>
<dbReference type="PANTHER" id="PTHR30619">
    <property type="entry name" value="DNA INTERNALIZATION/COMPETENCE PROTEIN COMEC/REC2"/>
    <property type="match status" value="1"/>
</dbReference>
<proteinExistence type="predicted"/>
<dbReference type="InterPro" id="IPR036866">
    <property type="entry name" value="RibonucZ/Hydroxyglut_hydro"/>
</dbReference>
<evidence type="ECO:0008006" key="6">
    <source>
        <dbReference type="Google" id="ProtNLM"/>
    </source>
</evidence>
<comment type="caution">
    <text evidence="3">The sequence shown here is derived from an EMBL/GenBank/DDBJ whole genome shotgun (WGS) entry which is preliminary data.</text>
</comment>
<dbReference type="OrthoDB" id="9815072at2"/>
<dbReference type="PANTHER" id="PTHR30619:SF1">
    <property type="entry name" value="RECOMBINATION PROTEIN 2"/>
    <property type="match status" value="1"/>
</dbReference>
<dbReference type="Proteomes" id="UP000240571">
    <property type="component" value="Unassembled WGS sequence"/>
</dbReference>
<evidence type="ECO:0000313" key="3">
    <source>
        <dbReference type="EMBL" id="PTC24024.1"/>
    </source>
</evidence>
<protein>
    <recommendedName>
        <fullName evidence="6">Metallo-beta-lactamase domain-containing protein</fullName>
    </recommendedName>
</protein>
<reference evidence="3 5" key="2">
    <citation type="submission" date="2018-03" db="EMBL/GenBank/DDBJ databases">
        <title>Diversity of bacteria associated with corn roots inoculated with woodland soils in Canada, and Description of Pseudomonas aylmerense sp. nov.</title>
        <authorList>
            <person name="Tambong J.T."/>
            <person name="Xu R."/>
            <person name="Tchagang C."/>
        </authorList>
    </citation>
    <scope>NUCLEOTIDE SEQUENCE [LARGE SCALE GENOMIC DNA]</scope>
    <source>
        <strain evidence="3 5">S1E44</strain>
    </source>
</reference>